<dbReference type="Proteomes" id="UP001552594">
    <property type="component" value="Unassembled WGS sequence"/>
</dbReference>
<evidence type="ECO:0000256" key="1">
    <source>
        <dbReference type="ARBA" id="ARBA00023172"/>
    </source>
</evidence>
<dbReference type="PROSITE" id="PS51898">
    <property type="entry name" value="TYR_RECOMBINASE"/>
    <property type="match status" value="1"/>
</dbReference>
<gene>
    <name evidence="3" type="ORF">AB0L16_19475</name>
</gene>
<accession>A0ABV3K493</accession>
<dbReference type="InterPro" id="IPR011010">
    <property type="entry name" value="DNA_brk_join_enz"/>
</dbReference>
<name>A0ABV3K493_STRON</name>
<dbReference type="Pfam" id="PF00589">
    <property type="entry name" value="Phage_integrase"/>
    <property type="match status" value="1"/>
</dbReference>
<evidence type="ECO:0000313" key="3">
    <source>
        <dbReference type="EMBL" id="MEV5508615.1"/>
    </source>
</evidence>
<sequence>MITTPKTRTSSNWVAISSRVAAVLRCRRSDRRPSAIERLEGDFAFHRRDGQPLHPQYVLNRFHLLCRETSVSRTTIHDLRHLSATISINADVPLTVVSKTLRHSTL</sequence>
<organism evidence="3 4">
    <name type="scientific">Streptomyces orinoci</name>
    <name type="common">Streptoverticillium orinoci</name>
    <dbReference type="NCBI Taxonomy" id="67339"/>
    <lineage>
        <taxon>Bacteria</taxon>
        <taxon>Bacillati</taxon>
        <taxon>Actinomycetota</taxon>
        <taxon>Actinomycetes</taxon>
        <taxon>Kitasatosporales</taxon>
        <taxon>Streptomycetaceae</taxon>
        <taxon>Streptomyces</taxon>
    </lineage>
</organism>
<dbReference type="EMBL" id="JBFAUK010000015">
    <property type="protein sequence ID" value="MEV5508615.1"/>
    <property type="molecule type" value="Genomic_DNA"/>
</dbReference>
<keyword evidence="1" id="KW-0233">DNA recombination</keyword>
<protein>
    <submittedName>
        <fullName evidence="3">Tyrosine-type recombinase/integrase</fullName>
    </submittedName>
</protein>
<proteinExistence type="predicted"/>
<reference evidence="3 4" key="1">
    <citation type="submission" date="2024-06" db="EMBL/GenBank/DDBJ databases">
        <title>The Natural Products Discovery Center: Release of the First 8490 Sequenced Strains for Exploring Actinobacteria Biosynthetic Diversity.</title>
        <authorList>
            <person name="Kalkreuter E."/>
            <person name="Kautsar S.A."/>
            <person name="Yang D."/>
            <person name="Bader C.D."/>
            <person name="Teijaro C.N."/>
            <person name="Fluegel L."/>
            <person name="Davis C.M."/>
            <person name="Simpson J.R."/>
            <person name="Lauterbach L."/>
            <person name="Steele A.D."/>
            <person name="Gui C."/>
            <person name="Meng S."/>
            <person name="Li G."/>
            <person name="Viehrig K."/>
            <person name="Ye F."/>
            <person name="Su P."/>
            <person name="Kiefer A.F."/>
            <person name="Nichols A."/>
            <person name="Cepeda A.J."/>
            <person name="Yan W."/>
            <person name="Fan B."/>
            <person name="Jiang Y."/>
            <person name="Adhikari A."/>
            <person name="Zheng C.-J."/>
            <person name="Schuster L."/>
            <person name="Cowan T.M."/>
            <person name="Smanski M.J."/>
            <person name="Chevrette M.G."/>
            <person name="De Carvalho L.P.S."/>
            <person name="Shen B."/>
        </authorList>
    </citation>
    <scope>NUCLEOTIDE SEQUENCE [LARGE SCALE GENOMIC DNA]</scope>
    <source>
        <strain evidence="3 4">NPDC052347</strain>
    </source>
</reference>
<dbReference type="RefSeq" id="WP_161968655.1">
    <property type="nucleotide sequence ID" value="NZ_JBFAUK010000015.1"/>
</dbReference>
<keyword evidence="4" id="KW-1185">Reference proteome</keyword>
<evidence type="ECO:0000313" key="4">
    <source>
        <dbReference type="Proteomes" id="UP001552594"/>
    </source>
</evidence>
<dbReference type="Gene3D" id="1.10.443.10">
    <property type="entry name" value="Intergrase catalytic core"/>
    <property type="match status" value="1"/>
</dbReference>
<feature type="domain" description="Tyr recombinase" evidence="2">
    <location>
        <begin position="1"/>
        <end position="106"/>
    </location>
</feature>
<comment type="caution">
    <text evidence="3">The sequence shown here is derived from an EMBL/GenBank/DDBJ whole genome shotgun (WGS) entry which is preliminary data.</text>
</comment>
<dbReference type="InterPro" id="IPR013762">
    <property type="entry name" value="Integrase-like_cat_sf"/>
</dbReference>
<dbReference type="InterPro" id="IPR002104">
    <property type="entry name" value="Integrase_catalytic"/>
</dbReference>
<evidence type="ECO:0000259" key="2">
    <source>
        <dbReference type="PROSITE" id="PS51898"/>
    </source>
</evidence>
<dbReference type="SUPFAM" id="SSF56349">
    <property type="entry name" value="DNA breaking-rejoining enzymes"/>
    <property type="match status" value="1"/>
</dbReference>